<dbReference type="SUPFAM" id="SSF55874">
    <property type="entry name" value="ATPase domain of HSP90 chaperone/DNA topoisomerase II/histidine kinase"/>
    <property type="match status" value="1"/>
</dbReference>
<keyword evidence="4" id="KW-0597">Phosphoprotein</keyword>
<dbReference type="InterPro" id="IPR003660">
    <property type="entry name" value="HAMP_dom"/>
</dbReference>
<dbReference type="PROSITE" id="PS50885">
    <property type="entry name" value="HAMP"/>
    <property type="match status" value="1"/>
</dbReference>
<dbReference type="AlphaFoldDB" id="A0A2S3WZJ5"/>
<evidence type="ECO:0000256" key="7">
    <source>
        <dbReference type="ARBA" id="ARBA00022777"/>
    </source>
</evidence>
<dbReference type="InterPro" id="IPR005467">
    <property type="entry name" value="His_kinase_dom"/>
</dbReference>
<evidence type="ECO:0000256" key="9">
    <source>
        <dbReference type="ARBA" id="ARBA00023012"/>
    </source>
</evidence>
<dbReference type="PRINTS" id="PR00344">
    <property type="entry name" value="BCTRLSENSOR"/>
</dbReference>
<evidence type="ECO:0000256" key="6">
    <source>
        <dbReference type="ARBA" id="ARBA00022692"/>
    </source>
</evidence>
<dbReference type="Proteomes" id="UP000237378">
    <property type="component" value="Unassembled WGS sequence"/>
</dbReference>
<evidence type="ECO:0000256" key="8">
    <source>
        <dbReference type="ARBA" id="ARBA00022989"/>
    </source>
</evidence>
<dbReference type="SMART" id="SM00388">
    <property type="entry name" value="HisKA"/>
    <property type="match status" value="1"/>
</dbReference>
<evidence type="ECO:0000256" key="11">
    <source>
        <dbReference type="SAM" id="Phobius"/>
    </source>
</evidence>
<evidence type="ECO:0000256" key="1">
    <source>
        <dbReference type="ARBA" id="ARBA00000085"/>
    </source>
</evidence>
<comment type="caution">
    <text evidence="14">The sequence shown here is derived from an EMBL/GenBank/DDBJ whole genome shotgun (WGS) entry which is preliminary data.</text>
</comment>
<proteinExistence type="predicted"/>
<feature type="transmembrane region" description="Helical" evidence="11">
    <location>
        <begin position="12"/>
        <end position="37"/>
    </location>
</feature>
<evidence type="ECO:0000256" key="2">
    <source>
        <dbReference type="ARBA" id="ARBA00004141"/>
    </source>
</evidence>
<evidence type="ECO:0000313" key="15">
    <source>
        <dbReference type="Proteomes" id="UP000237378"/>
    </source>
</evidence>
<dbReference type="InterPro" id="IPR004358">
    <property type="entry name" value="Sig_transdc_His_kin-like_C"/>
</dbReference>
<dbReference type="PROSITE" id="PS50109">
    <property type="entry name" value="HIS_KIN"/>
    <property type="match status" value="1"/>
</dbReference>
<comment type="catalytic activity">
    <reaction evidence="1">
        <text>ATP + protein L-histidine = ADP + protein N-phospho-L-histidine.</text>
        <dbReference type="EC" id="2.7.13.3"/>
    </reaction>
</comment>
<gene>
    <name evidence="14" type="ORF">BGP82_09660</name>
</gene>
<keyword evidence="8 11" id="KW-1133">Transmembrane helix</keyword>
<evidence type="ECO:0000256" key="4">
    <source>
        <dbReference type="ARBA" id="ARBA00022553"/>
    </source>
</evidence>
<dbReference type="InterPro" id="IPR003594">
    <property type="entry name" value="HATPase_dom"/>
</dbReference>
<dbReference type="Pfam" id="PF02518">
    <property type="entry name" value="HATPase_c"/>
    <property type="match status" value="1"/>
</dbReference>
<evidence type="ECO:0000256" key="3">
    <source>
        <dbReference type="ARBA" id="ARBA00012438"/>
    </source>
</evidence>
<evidence type="ECO:0000259" key="13">
    <source>
        <dbReference type="PROSITE" id="PS50885"/>
    </source>
</evidence>
<comment type="subcellular location">
    <subcellularLocation>
        <location evidence="2">Membrane</location>
        <topology evidence="2">Multi-pass membrane protein</topology>
    </subcellularLocation>
</comment>
<reference evidence="14 15" key="1">
    <citation type="submission" date="2016-08" db="EMBL/GenBank/DDBJ databases">
        <authorList>
            <person name="Seilhamer J.J."/>
        </authorList>
    </citation>
    <scope>NUCLEOTIDE SEQUENCE [LARGE SCALE GENOMIC DNA]</scope>
    <source>
        <strain evidence="14 15">KH-18-2</strain>
    </source>
</reference>
<evidence type="ECO:0000256" key="5">
    <source>
        <dbReference type="ARBA" id="ARBA00022679"/>
    </source>
</evidence>
<dbReference type="Gene3D" id="3.30.565.10">
    <property type="entry name" value="Histidine kinase-like ATPase, C-terminal domain"/>
    <property type="match status" value="1"/>
</dbReference>
<dbReference type="EMBL" id="MING01000047">
    <property type="protein sequence ID" value="POG06848.1"/>
    <property type="molecule type" value="Genomic_DNA"/>
</dbReference>
<dbReference type="SUPFAM" id="SSF47384">
    <property type="entry name" value="Homodimeric domain of signal transducing histidine kinase"/>
    <property type="match status" value="1"/>
</dbReference>
<keyword evidence="7 14" id="KW-0418">Kinase</keyword>
<name>A0A2S3WZJ5_PSEPU</name>
<dbReference type="GO" id="GO:0000155">
    <property type="term" value="F:phosphorelay sensor kinase activity"/>
    <property type="evidence" value="ECO:0007669"/>
    <property type="project" value="InterPro"/>
</dbReference>
<dbReference type="Gene3D" id="1.10.287.130">
    <property type="match status" value="1"/>
</dbReference>
<feature type="transmembrane region" description="Helical" evidence="11">
    <location>
        <begin position="157"/>
        <end position="176"/>
    </location>
</feature>
<sequence>MDGLERRLRRSLQLRLSLALSVAILLVASLTGVFSYLSAYDEALAFQDNSLRQVAALYARQGVSFHYAADQVMPTGEDEENRIVIQFLADGAKASHTDDSLLPLPIPATVADGLSTVQVGNEPFRVLVAKGPDGARFVVAQEIHGRNRDARESAWRALLPFAILFPILLLVVADLIRKLFKPVASLAATLDSRAEQDLRPIDDQALASEIRPFVQAINRLLARVARSMEEQKRFVADAAHELRTPLTALSLQAEGLEAETMSTRAQGQVLQLRRGIVRSRKLVEQLLALAGAQLGEQPAVSVSLHEMCRQVLEDLMPLVERKRLDIGVEGDDVQLVIREIELQAVIKNLLENAIRHAPMGGHVEVRTENTAVAAGLCVCDDGPGIAEDEWERVFDPFYRGQGNREEGSGLGLSIVRTIVQRTGGVIDVRFADAARQQGWCVHLHWPQEVAPA</sequence>
<evidence type="ECO:0000313" key="14">
    <source>
        <dbReference type="EMBL" id="POG06848.1"/>
    </source>
</evidence>
<dbReference type="InterPro" id="IPR036097">
    <property type="entry name" value="HisK_dim/P_sf"/>
</dbReference>
<dbReference type="EC" id="2.7.13.3" evidence="3"/>
<accession>A0A2S3WZJ5</accession>
<dbReference type="SMART" id="SM00387">
    <property type="entry name" value="HATPase_c"/>
    <property type="match status" value="1"/>
</dbReference>
<dbReference type="InterPro" id="IPR036890">
    <property type="entry name" value="HATPase_C_sf"/>
</dbReference>
<evidence type="ECO:0000259" key="12">
    <source>
        <dbReference type="PROSITE" id="PS50109"/>
    </source>
</evidence>
<dbReference type="Pfam" id="PF00512">
    <property type="entry name" value="HisKA"/>
    <property type="match status" value="1"/>
</dbReference>
<keyword evidence="5" id="KW-0808">Transferase</keyword>
<keyword evidence="10 11" id="KW-0472">Membrane</keyword>
<feature type="domain" description="Histidine kinase" evidence="12">
    <location>
        <begin position="237"/>
        <end position="449"/>
    </location>
</feature>
<dbReference type="GO" id="GO:0005886">
    <property type="term" value="C:plasma membrane"/>
    <property type="evidence" value="ECO:0007669"/>
    <property type="project" value="TreeGrafter"/>
</dbReference>
<dbReference type="CDD" id="cd00075">
    <property type="entry name" value="HATPase"/>
    <property type="match status" value="1"/>
</dbReference>
<feature type="domain" description="HAMP" evidence="13">
    <location>
        <begin position="177"/>
        <end position="229"/>
    </location>
</feature>
<protein>
    <recommendedName>
        <fullName evidence="3">histidine kinase</fullName>
        <ecNumber evidence="3">2.7.13.3</ecNumber>
    </recommendedName>
</protein>
<dbReference type="PANTHER" id="PTHR45436:SF15">
    <property type="entry name" value="SENSOR HISTIDINE KINASE CUSS"/>
    <property type="match status" value="1"/>
</dbReference>
<dbReference type="PANTHER" id="PTHR45436">
    <property type="entry name" value="SENSOR HISTIDINE KINASE YKOH"/>
    <property type="match status" value="1"/>
</dbReference>
<dbReference type="InterPro" id="IPR050428">
    <property type="entry name" value="TCS_sensor_his_kinase"/>
</dbReference>
<dbReference type="CDD" id="cd00082">
    <property type="entry name" value="HisKA"/>
    <property type="match status" value="1"/>
</dbReference>
<keyword evidence="6 11" id="KW-0812">Transmembrane</keyword>
<keyword evidence="9" id="KW-0902">Two-component regulatory system</keyword>
<reference evidence="14 15" key="2">
    <citation type="submission" date="2018-03" db="EMBL/GenBank/DDBJ databases">
        <title>Draft genome of Pseudomonas putida strain KH-18-2.</title>
        <authorList>
            <person name="Yoshizawa S."/>
            <person name="Khan N.H."/>
            <person name="Nishimura M."/>
            <person name="Chiura H.X."/>
            <person name="Ogura Y."/>
            <person name="Hayashi T."/>
            <person name="Kogure K."/>
        </authorList>
    </citation>
    <scope>NUCLEOTIDE SEQUENCE [LARGE SCALE GENOMIC DNA]</scope>
    <source>
        <strain evidence="14 15">KH-18-2</strain>
    </source>
</reference>
<organism evidence="14 15">
    <name type="scientific">Pseudomonas putida</name>
    <name type="common">Arthrobacter siderocapsulatus</name>
    <dbReference type="NCBI Taxonomy" id="303"/>
    <lineage>
        <taxon>Bacteria</taxon>
        <taxon>Pseudomonadati</taxon>
        <taxon>Pseudomonadota</taxon>
        <taxon>Gammaproteobacteria</taxon>
        <taxon>Pseudomonadales</taxon>
        <taxon>Pseudomonadaceae</taxon>
        <taxon>Pseudomonas</taxon>
    </lineage>
</organism>
<dbReference type="RefSeq" id="WP_103469553.1">
    <property type="nucleotide sequence ID" value="NZ_JANHKY010000011.1"/>
</dbReference>
<evidence type="ECO:0000256" key="10">
    <source>
        <dbReference type="ARBA" id="ARBA00023136"/>
    </source>
</evidence>
<dbReference type="InterPro" id="IPR003661">
    <property type="entry name" value="HisK_dim/P_dom"/>
</dbReference>